<dbReference type="InterPro" id="IPR017850">
    <property type="entry name" value="Alkaline_phosphatase_core_sf"/>
</dbReference>
<dbReference type="Gene3D" id="3.40.720.10">
    <property type="entry name" value="Alkaline Phosphatase, subunit A"/>
    <property type="match status" value="1"/>
</dbReference>
<comment type="similarity">
    <text evidence="1">Belongs to the sulfatase family.</text>
</comment>
<dbReference type="AlphaFoldDB" id="A0A1M4V8Z2"/>
<dbReference type="GO" id="GO:0004065">
    <property type="term" value="F:arylsulfatase activity"/>
    <property type="evidence" value="ECO:0007669"/>
    <property type="project" value="TreeGrafter"/>
</dbReference>
<keyword evidence="3" id="KW-1185">Reference proteome</keyword>
<dbReference type="InterPro" id="IPR050738">
    <property type="entry name" value="Sulfatase"/>
</dbReference>
<evidence type="ECO:0000313" key="3">
    <source>
        <dbReference type="Proteomes" id="UP000184436"/>
    </source>
</evidence>
<evidence type="ECO:0000313" key="2">
    <source>
        <dbReference type="EMBL" id="SHE65461.1"/>
    </source>
</evidence>
<dbReference type="SUPFAM" id="SSF53649">
    <property type="entry name" value="Alkaline phosphatase-like"/>
    <property type="match status" value="1"/>
</dbReference>
<reference evidence="2 3" key="1">
    <citation type="submission" date="2016-11" db="EMBL/GenBank/DDBJ databases">
        <authorList>
            <person name="Jaros S."/>
            <person name="Januszkiewicz K."/>
            <person name="Wedrychowicz H."/>
        </authorList>
    </citation>
    <scope>NUCLEOTIDE SEQUENCE [LARGE SCALE GENOMIC DNA]</scope>
    <source>
        <strain evidence="2 3">DSM 26883</strain>
    </source>
</reference>
<name>A0A1M4V8Z2_9BACE</name>
<dbReference type="PANTHER" id="PTHR42693">
    <property type="entry name" value="ARYLSULFATASE FAMILY MEMBER"/>
    <property type="match status" value="1"/>
</dbReference>
<proteinExistence type="inferred from homology"/>
<evidence type="ECO:0000256" key="1">
    <source>
        <dbReference type="ARBA" id="ARBA00008779"/>
    </source>
</evidence>
<accession>A0A1M4V8Z2</accession>
<dbReference type="PANTHER" id="PTHR42693:SF27">
    <property type="entry name" value="ARYLSULFATASE B [PRECURSOR]"/>
    <property type="match status" value="1"/>
</dbReference>
<dbReference type="STRING" id="871325.SAMN05444349_104138"/>
<evidence type="ECO:0008006" key="4">
    <source>
        <dbReference type="Google" id="ProtNLM"/>
    </source>
</evidence>
<protein>
    <recommendedName>
        <fullName evidence="4">Sulfatase</fullName>
    </recommendedName>
</protein>
<organism evidence="2 3">
    <name type="scientific">Bacteroides faecichinchillae</name>
    <dbReference type="NCBI Taxonomy" id="871325"/>
    <lineage>
        <taxon>Bacteria</taxon>
        <taxon>Pseudomonadati</taxon>
        <taxon>Bacteroidota</taxon>
        <taxon>Bacteroidia</taxon>
        <taxon>Bacteroidales</taxon>
        <taxon>Bacteroidaceae</taxon>
        <taxon>Bacteroides</taxon>
    </lineage>
</organism>
<dbReference type="EMBL" id="FQVD01000004">
    <property type="protein sequence ID" value="SHE65461.1"/>
    <property type="molecule type" value="Genomic_DNA"/>
</dbReference>
<sequence length="211" mass="23986">MRGGKFKEWDGGGRVPAVVYWERSESNYKNLSSQVTGFVDIVPTVKEIIGDSNILKRAYDGISIFPVLKGDTKCIDRDFYLGCGAVVNKDYKFIKKDGNPKLNLTEDFLVDYQTDPYERKNASMNNEQILKRLYQVIEKYDTIMPLVPEIPYGKGQKGGEGSERMESNALIILNISFVYSMIASVIQNEVKNFFSLNMQREGILLYALYDG</sequence>
<dbReference type="Proteomes" id="UP000184436">
    <property type="component" value="Unassembled WGS sequence"/>
</dbReference>
<gene>
    <name evidence="2" type="ORF">SAMN05444349_104138</name>
</gene>